<evidence type="ECO:0000256" key="1">
    <source>
        <dbReference type="SAM" id="SignalP"/>
    </source>
</evidence>
<gene>
    <name evidence="2" type="ORF">K2F26_03270</name>
</gene>
<evidence type="ECO:0000313" key="2">
    <source>
        <dbReference type="EMBL" id="QYX32432.1"/>
    </source>
</evidence>
<feature type="chain" id="PRO_5045463194" description="Spore coat protein U domain-containing protein" evidence="1">
    <location>
        <begin position="26"/>
        <end position="182"/>
    </location>
</feature>
<sequence>MKKIIGLISAAILTAPVLFAPVAKADQELNLDFTGLAQSNCQFTNIESGLMVAKGRDLGTIDSATSATLGTVAGATAAPAEFTVSCNANTAFFVDTPVGAASNPAFTAVSAKSVLDGGATQVEAYTASPASGSVTSDGFLPVAASTVATPNVDMTVDMNIQSTNGIPVGIYKYTVLVTAVPQ</sequence>
<name>A0ABX8X147_9CYAN</name>
<protein>
    <recommendedName>
        <fullName evidence="4">Spore coat protein U domain-containing protein</fullName>
    </recommendedName>
</protein>
<organism evidence="2 3">
    <name type="scientific">Sphaerospermopsis torques-reginae ITEP-024</name>
    <dbReference type="NCBI Taxonomy" id="984208"/>
    <lineage>
        <taxon>Bacteria</taxon>
        <taxon>Bacillati</taxon>
        <taxon>Cyanobacteriota</taxon>
        <taxon>Cyanophyceae</taxon>
        <taxon>Nostocales</taxon>
        <taxon>Aphanizomenonaceae</taxon>
        <taxon>Sphaerospermopsis</taxon>
        <taxon>Sphaerospermopsis torques-reginae</taxon>
    </lineage>
</organism>
<evidence type="ECO:0008006" key="4">
    <source>
        <dbReference type="Google" id="ProtNLM"/>
    </source>
</evidence>
<reference evidence="2 3" key="1">
    <citation type="journal article" date="2022" name="J. Am. Chem. Soc.">
        <title>Biosynthesis of Guanitoxin Enables Global Environmental Detection in Freshwater Cyanobacteria.</title>
        <authorList>
            <person name="Lima S.T."/>
            <person name="Fallon T.R."/>
            <person name="Cordoza J.L."/>
            <person name="Chekan J.R."/>
            <person name="Delbaje E."/>
            <person name="Hopiavuori A.R."/>
            <person name="Alvarenga D.O."/>
            <person name="Wood S.M."/>
            <person name="Luhavaya H."/>
            <person name="Baumgartner J.T."/>
            <person name="Dorr F.A."/>
            <person name="Etchegaray A."/>
            <person name="Pinto E."/>
            <person name="McKinnie S.M.K."/>
            <person name="Fiore M.F."/>
            <person name="Moore B.S."/>
        </authorList>
    </citation>
    <scope>NUCLEOTIDE SEQUENCE [LARGE SCALE GENOMIC DNA]</scope>
    <source>
        <strain evidence="2 3">ITEP-024</strain>
    </source>
</reference>
<dbReference type="Proteomes" id="UP000826540">
    <property type="component" value="Chromosome"/>
</dbReference>
<evidence type="ECO:0000313" key="3">
    <source>
        <dbReference type="Proteomes" id="UP000826540"/>
    </source>
</evidence>
<feature type="signal peptide" evidence="1">
    <location>
        <begin position="1"/>
        <end position="25"/>
    </location>
</feature>
<keyword evidence="3" id="KW-1185">Reference proteome</keyword>
<dbReference type="RefSeq" id="WP_220610334.1">
    <property type="nucleotide sequence ID" value="NZ_CP080598.1"/>
</dbReference>
<dbReference type="EMBL" id="CP080598">
    <property type="protein sequence ID" value="QYX32432.1"/>
    <property type="molecule type" value="Genomic_DNA"/>
</dbReference>
<keyword evidence="1" id="KW-0732">Signal</keyword>
<accession>A0ABX8X147</accession>
<proteinExistence type="predicted"/>